<feature type="region of interest" description="Disordered" evidence="6">
    <location>
        <begin position="649"/>
        <end position="670"/>
    </location>
</feature>
<comment type="caution">
    <text evidence="9">The sequence shown here is derived from an EMBL/GenBank/DDBJ whole genome shotgun (WGS) entry which is preliminary data.</text>
</comment>
<evidence type="ECO:0000256" key="3">
    <source>
        <dbReference type="ARBA" id="ARBA00022692"/>
    </source>
</evidence>
<dbReference type="Proteomes" id="UP001590950">
    <property type="component" value="Unassembled WGS sequence"/>
</dbReference>
<evidence type="ECO:0000256" key="2">
    <source>
        <dbReference type="ARBA" id="ARBA00022448"/>
    </source>
</evidence>
<dbReference type="PRINTS" id="PR01035">
    <property type="entry name" value="TCRTETA"/>
</dbReference>
<feature type="transmembrane region" description="Helical" evidence="7">
    <location>
        <begin position="479"/>
        <end position="498"/>
    </location>
</feature>
<evidence type="ECO:0000256" key="7">
    <source>
        <dbReference type="SAM" id="Phobius"/>
    </source>
</evidence>
<feature type="region of interest" description="Disordered" evidence="6">
    <location>
        <begin position="377"/>
        <end position="403"/>
    </location>
</feature>
<proteinExistence type="predicted"/>
<evidence type="ECO:0000259" key="8">
    <source>
        <dbReference type="PROSITE" id="PS50850"/>
    </source>
</evidence>
<feature type="transmembrane region" description="Helical" evidence="7">
    <location>
        <begin position="414"/>
        <end position="434"/>
    </location>
</feature>
<name>A0ABR4A5M1_9LECA</name>
<dbReference type="InterPro" id="IPR011701">
    <property type="entry name" value="MFS"/>
</dbReference>
<feature type="compositionally biased region" description="Acidic residues" evidence="6">
    <location>
        <begin position="65"/>
        <end position="75"/>
    </location>
</feature>
<organism evidence="9 10">
    <name type="scientific">Stereocaulon virgatum</name>
    <dbReference type="NCBI Taxonomy" id="373712"/>
    <lineage>
        <taxon>Eukaryota</taxon>
        <taxon>Fungi</taxon>
        <taxon>Dikarya</taxon>
        <taxon>Ascomycota</taxon>
        <taxon>Pezizomycotina</taxon>
        <taxon>Lecanoromycetes</taxon>
        <taxon>OSLEUM clade</taxon>
        <taxon>Lecanoromycetidae</taxon>
        <taxon>Lecanorales</taxon>
        <taxon>Lecanorineae</taxon>
        <taxon>Stereocaulaceae</taxon>
        <taxon>Stereocaulon</taxon>
    </lineage>
</organism>
<dbReference type="InterPro" id="IPR020846">
    <property type="entry name" value="MFS_dom"/>
</dbReference>
<feature type="compositionally biased region" description="Basic and acidic residues" evidence="6">
    <location>
        <begin position="53"/>
        <end position="64"/>
    </location>
</feature>
<comment type="subcellular location">
    <subcellularLocation>
        <location evidence="1">Membrane</location>
        <topology evidence="1">Multi-pass membrane protein</topology>
    </subcellularLocation>
</comment>
<feature type="transmembrane region" description="Helical" evidence="7">
    <location>
        <begin position="201"/>
        <end position="221"/>
    </location>
</feature>
<dbReference type="CDD" id="cd17330">
    <property type="entry name" value="MFS_SLC46_TetA_like"/>
    <property type="match status" value="1"/>
</dbReference>
<dbReference type="InterPro" id="IPR036259">
    <property type="entry name" value="MFS_trans_sf"/>
</dbReference>
<feature type="transmembrane region" description="Helical" evidence="7">
    <location>
        <begin position="313"/>
        <end position="335"/>
    </location>
</feature>
<evidence type="ECO:0000256" key="4">
    <source>
        <dbReference type="ARBA" id="ARBA00022989"/>
    </source>
</evidence>
<evidence type="ECO:0000256" key="1">
    <source>
        <dbReference type="ARBA" id="ARBA00004141"/>
    </source>
</evidence>
<reference evidence="9 10" key="1">
    <citation type="submission" date="2024-09" db="EMBL/GenBank/DDBJ databases">
        <title>Rethinking Asexuality: The Enigmatic Case of Functional Sexual Genes in Lepraria (Stereocaulaceae).</title>
        <authorList>
            <person name="Doellman M."/>
            <person name="Sun Y."/>
            <person name="Barcenas-Pena A."/>
            <person name="Lumbsch H.T."/>
            <person name="Grewe F."/>
        </authorList>
    </citation>
    <scope>NUCLEOTIDE SEQUENCE [LARGE SCALE GENOMIC DNA]</scope>
    <source>
        <strain evidence="9 10">Mercado 3170</strain>
    </source>
</reference>
<protein>
    <recommendedName>
        <fullName evidence="8">Major facilitator superfamily (MFS) profile domain-containing protein</fullName>
    </recommendedName>
</protein>
<dbReference type="PANTHER" id="PTHR23504">
    <property type="entry name" value="MAJOR FACILITATOR SUPERFAMILY DOMAIN-CONTAINING PROTEIN 10"/>
    <property type="match status" value="1"/>
</dbReference>
<feature type="transmembrane region" description="Helical" evidence="7">
    <location>
        <begin position="259"/>
        <end position="283"/>
    </location>
</feature>
<sequence length="670" mass="73279">MRSASLHNEISTLDASIAEASQHRETTQHESTPTSIDLHDFAARSSTQQQEPLLKDDEYSHDGFGEEDEGHDVEEEQRKKPERPKILPRPSSIARRTSFLDEDEAPTSSTPPAKAGPVSWKDLPNKMQLAILTIARISEPLTQTSLQAYMFYQLKSFDPNLPDSTISYQAGILQGSFTAAQFVTAILWGRLADSERVGRKRVLLIGLTGTCISCVGFGFSSTFWQAAVFRTAGGAVNGNVGVMRTMVSEIIKEKRFQSRAFLLLPMCFNIGVIIGPIMGGLLADPVGSYPSVFGVGSVFGGKQGVRWMEHWPYALPNLISALFLFISAFGVILGLEETLESLRDRPDWGLRLGQSIAKVFRSQRHLYTALDTEDILYSPSSSPRPDSYELEPRLPKSSAPPSNPKLKKLPFSRIWTTNVLYTLLCHGILAMHIGTFNNLWFIHLSTPRFDPQHPRPPNHKHQTLPFGFTGGLGMPPRSVGFAMAVLGIVGIALQLFVYPRVNERLGTLGSFRHSLCLFPIAYILAPYLSLVPSSKPPPTQASGVLVWLALSGVLCIQVIARTFALPATIILINNCSPHPSVLGTIHGISQSVSSFSRTIGPVVGGWAFGKGLQIGVVGAVWWSLAALACLGWCASSLVKEGSGHEILLEGESDDEAEEREVEGGKRRKLL</sequence>
<keyword evidence="5 7" id="KW-0472">Membrane</keyword>
<evidence type="ECO:0000313" key="9">
    <source>
        <dbReference type="EMBL" id="KAL2040221.1"/>
    </source>
</evidence>
<dbReference type="Pfam" id="PF07690">
    <property type="entry name" value="MFS_1"/>
    <property type="match status" value="1"/>
</dbReference>
<feature type="compositionally biased region" description="Basic and acidic residues" evidence="6">
    <location>
        <begin position="76"/>
        <end position="85"/>
    </location>
</feature>
<dbReference type="SUPFAM" id="SSF103473">
    <property type="entry name" value="MFS general substrate transporter"/>
    <property type="match status" value="1"/>
</dbReference>
<keyword evidence="4 7" id="KW-1133">Transmembrane helix</keyword>
<feature type="transmembrane region" description="Helical" evidence="7">
    <location>
        <begin position="541"/>
        <end position="560"/>
    </location>
</feature>
<feature type="compositionally biased region" description="Acidic residues" evidence="6">
    <location>
        <begin position="649"/>
        <end position="660"/>
    </location>
</feature>
<keyword evidence="2" id="KW-0813">Transport</keyword>
<dbReference type="Gene3D" id="1.20.1250.20">
    <property type="entry name" value="MFS general substrate transporter like domains"/>
    <property type="match status" value="1"/>
</dbReference>
<keyword evidence="3 7" id="KW-0812">Transmembrane</keyword>
<evidence type="ECO:0000313" key="10">
    <source>
        <dbReference type="Proteomes" id="UP001590950"/>
    </source>
</evidence>
<dbReference type="PANTHER" id="PTHR23504:SF6">
    <property type="entry name" value="MULTIDRUG TRANSPORTER, PUTATIVE (AFU_ORTHOLOGUE AFUA_4G08740)-RELATED"/>
    <property type="match status" value="1"/>
</dbReference>
<dbReference type="PROSITE" id="PS50850">
    <property type="entry name" value="MFS"/>
    <property type="match status" value="1"/>
</dbReference>
<dbReference type="InterPro" id="IPR001958">
    <property type="entry name" value="Tet-R_TetA/multi-R_MdtG-like"/>
</dbReference>
<dbReference type="EMBL" id="JBEFKJ010000022">
    <property type="protein sequence ID" value="KAL2040221.1"/>
    <property type="molecule type" value="Genomic_DNA"/>
</dbReference>
<feature type="transmembrane region" description="Helical" evidence="7">
    <location>
        <begin position="510"/>
        <end position="529"/>
    </location>
</feature>
<evidence type="ECO:0000256" key="5">
    <source>
        <dbReference type="ARBA" id="ARBA00023136"/>
    </source>
</evidence>
<feature type="region of interest" description="Disordered" evidence="6">
    <location>
        <begin position="18"/>
        <end position="120"/>
    </location>
</feature>
<accession>A0ABR4A5M1</accession>
<evidence type="ECO:0000256" key="6">
    <source>
        <dbReference type="SAM" id="MobiDB-lite"/>
    </source>
</evidence>
<feature type="transmembrane region" description="Helical" evidence="7">
    <location>
        <begin position="166"/>
        <end position="189"/>
    </location>
</feature>
<gene>
    <name evidence="9" type="ORF">N7G274_007124</name>
</gene>
<keyword evidence="10" id="KW-1185">Reference proteome</keyword>
<feature type="domain" description="Major facilitator superfamily (MFS) profile" evidence="8">
    <location>
        <begin position="128"/>
        <end position="643"/>
    </location>
</feature>